<organism evidence="1 2">
    <name type="scientific">Entomophthora muscae</name>
    <dbReference type="NCBI Taxonomy" id="34485"/>
    <lineage>
        <taxon>Eukaryota</taxon>
        <taxon>Fungi</taxon>
        <taxon>Fungi incertae sedis</taxon>
        <taxon>Zoopagomycota</taxon>
        <taxon>Entomophthoromycotina</taxon>
        <taxon>Entomophthoromycetes</taxon>
        <taxon>Entomophthorales</taxon>
        <taxon>Entomophthoraceae</taxon>
        <taxon>Entomophthora</taxon>
    </lineage>
</organism>
<sequence length="229" mass="25496">MYPTRCPPDPMPRSMPYWQTSHGPEACKNFPPQLWPSRQPGNYPSPSRDHPAKLPQALYRPLELPAPGHFTKYPPNPPPANIKITEILLAKPLSKNQKNKRGERESGTLGCPDCSKTNTITPMYFFPPPPEPPNHPPPNPPARQPPPPPPHRIVGFHGPQLWMLVLAQAIYILQLSVLAGPHSTAGLPLPPPYDWIPDIKVHSNTFPNQILKGFVHQHGKGGKERGSFQ</sequence>
<evidence type="ECO:0000313" key="2">
    <source>
        <dbReference type="Proteomes" id="UP001165960"/>
    </source>
</evidence>
<comment type="caution">
    <text evidence="1">The sequence shown here is derived from an EMBL/GenBank/DDBJ whole genome shotgun (WGS) entry which is preliminary data.</text>
</comment>
<keyword evidence="2" id="KW-1185">Reference proteome</keyword>
<gene>
    <name evidence="1" type="ORF">DSO57_1012194</name>
</gene>
<evidence type="ECO:0000313" key="1">
    <source>
        <dbReference type="EMBL" id="KAJ9085613.1"/>
    </source>
</evidence>
<dbReference type="EMBL" id="QTSX02000753">
    <property type="protein sequence ID" value="KAJ9085613.1"/>
    <property type="molecule type" value="Genomic_DNA"/>
</dbReference>
<name>A0ACC2UF01_9FUNG</name>
<dbReference type="Proteomes" id="UP001165960">
    <property type="component" value="Unassembled WGS sequence"/>
</dbReference>
<reference evidence="1" key="1">
    <citation type="submission" date="2022-04" db="EMBL/GenBank/DDBJ databases">
        <title>Genome of the entomopathogenic fungus Entomophthora muscae.</title>
        <authorList>
            <person name="Elya C."/>
            <person name="Lovett B.R."/>
            <person name="Lee E."/>
            <person name="Macias A.M."/>
            <person name="Hajek A.E."/>
            <person name="De Bivort B.L."/>
            <person name="Kasson M.T."/>
            <person name="De Fine Licht H.H."/>
            <person name="Stajich J.E."/>
        </authorList>
    </citation>
    <scope>NUCLEOTIDE SEQUENCE</scope>
    <source>
        <strain evidence="1">Berkeley</strain>
    </source>
</reference>
<proteinExistence type="predicted"/>
<protein>
    <submittedName>
        <fullName evidence="1">Uncharacterized protein</fullName>
    </submittedName>
</protein>
<accession>A0ACC2UF01</accession>